<comment type="caution">
    <text evidence="3">The sequence shown here is derived from an EMBL/GenBank/DDBJ whole genome shotgun (WGS) entry which is preliminary data.</text>
</comment>
<dbReference type="PROSITE" id="PS00383">
    <property type="entry name" value="TYR_PHOSPHATASE_1"/>
    <property type="match status" value="1"/>
</dbReference>
<dbReference type="AlphaFoldDB" id="A0A0W0XPX8"/>
<dbReference type="PROSITE" id="PS50056">
    <property type="entry name" value="TYR_PHOSPHATASE_2"/>
    <property type="match status" value="1"/>
</dbReference>
<dbReference type="InterPro" id="IPR016130">
    <property type="entry name" value="Tyr_Pase_AS"/>
</dbReference>
<evidence type="ECO:0000313" key="3">
    <source>
        <dbReference type="EMBL" id="KTD46682.1"/>
    </source>
</evidence>
<dbReference type="InterPro" id="IPR000387">
    <property type="entry name" value="Tyr_Pase_dom"/>
</dbReference>
<protein>
    <submittedName>
        <fullName evidence="3">Tyrosine phosphatase II superfamily protein</fullName>
    </submittedName>
</protein>
<name>A0A0W0XPX8_9GAMM</name>
<dbReference type="EMBL" id="LNYT01000020">
    <property type="protein sequence ID" value="KTD46682.1"/>
    <property type="molecule type" value="Genomic_DNA"/>
</dbReference>
<feature type="chain" id="PRO_5006916790" evidence="1">
    <location>
        <begin position="23"/>
        <end position="321"/>
    </location>
</feature>
<dbReference type="Proteomes" id="UP000054608">
    <property type="component" value="Unassembled WGS sequence"/>
</dbReference>
<evidence type="ECO:0000259" key="2">
    <source>
        <dbReference type="PROSITE" id="PS50056"/>
    </source>
</evidence>
<dbReference type="STRING" id="458.Lrub_1604"/>
<reference evidence="3 4" key="1">
    <citation type="submission" date="2015-11" db="EMBL/GenBank/DDBJ databases">
        <title>Genomic analysis of 38 Legionella species identifies large and diverse effector repertoires.</title>
        <authorList>
            <person name="Burstein D."/>
            <person name="Amaro F."/>
            <person name="Zusman T."/>
            <person name="Lifshitz Z."/>
            <person name="Cohen O."/>
            <person name="Gilbert J.A."/>
            <person name="Pupko T."/>
            <person name="Shuman H.A."/>
            <person name="Segal G."/>
        </authorList>
    </citation>
    <scope>NUCLEOTIDE SEQUENCE [LARGE SCALE GENOMIC DNA]</scope>
    <source>
        <strain evidence="3 4">WA-270A-C2</strain>
    </source>
</reference>
<dbReference type="SUPFAM" id="SSF52799">
    <property type="entry name" value="(Phosphotyrosine protein) phosphatases II"/>
    <property type="match status" value="1"/>
</dbReference>
<accession>A0A0W0XPX8</accession>
<sequence>MIKLKITLMLLGWAASIPPLFSFNDPITCEATREKPCIVQDTEAPASPVGSLRDTLMISDYYHGNLAGVDNLHMSLSAEPGSQGWQQVADYIRSRAGIEPHQVLVLDLRQENHGYLNGNAITLCDLHNWLNLGKTAEESIAAETQWLARLSSLKKIDNVLTVQQFAKKDYSTGNSIAVETLLSEKEQVTQAGFAYRRLPITDHRAPLDKEVDTFVSLIKKLPKGMWLHVHCRGGKGRSTTLLAMYDMLNNADKASFNDIIERLAAIPPYYDLTQIVRTDPDLTPYYQERLQFLQRFYEYAEARFKGYSGPWSQWKTEHQLV</sequence>
<keyword evidence="1" id="KW-0732">Signal</keyword>
<feature type="signal peptide" evidence="1">
    <location>
        <begin position="1"/>
        <end position="22"/>
    </location>
</feature>
<dbReference type="SMART" id="SM01301">
    <property type="entry name" value="PTPlike_phytase"/>
    <property type="match status" value="1"/>
</dbReference>
<evidence type="ECO:0000313" key="4">
    <source>
        <dbReference type="Proteomes" id="UP000054608"/>
    </source>
</evidence>
<dbReference type="InterPro" id="IPR029021">
    <property type="entry name" value="Prot-tyrosine_phosphatase-like"/>
</dbReference>
<organism evidence="3 4">
    <name type="scientific">Legionella rubrilucens</name>
    <dbReference type="NCBI Taxonomy" id="458"/>
    <lineage>
        <taxon>Bacteria</taxon>
        <taxon>Pseudomonadati</taxon>
        <taxon>Pseudomonadota</taxon>
        <taxon>Gammaproteobacteria</taxon>
        <taxon>Legionellales</taxon>
        <taxon>Legionellaceae</taxon>
        <taxon>Legionella</taxon>
    </lineage>
</organism>
<proteinExistence type="predicted"/>
<dbReference type="Pfam" id="PF14566">
    <property type="entry name" value="PTPlike_phytase"/>
    <property type="match status" value="1"/>
</dbReference>
<dbReference type="RefSeq" id="WP_058531701.1">
    <property type="nucleotide sequence ID" value="NZ_CAAAIN010000005.1"/>
</dbReference>
<dbReference type="PATRIC" id="fig|458.5.peg.1676"/>
<keyword evidence="4" id="KW-1185">Reference proteome</keyword>
<feature type="domain" description="Tyrosine specific protein phosphatases" evidence="2">
    <location>
        <begin position="212"/>
        <end position="263"/>
    </location>
</feature>
<dbReference type="Gene3D" id="3.30.70.1690">
    <property type="match status" value="1"/>
</dbReference>
<dbReference type="Gene3D" id="3.90.190.10">
    <property type="entry name" value="Protein tyrosine phosphatase superfamily"/>
    <property type="match status" value="1"/>
</dbReference>
<gene>
    <name evidence="3" type="ORF">Lrub_1604</name>
</gene>
<evidence type="ECO:0000256" key="1">
    <source>
        <dbReference type="SAM" id="SignalP"/>
    </source>
</evidence>